<reference evidence="3 4" key="1">
    <citation type="submission" date="2024-01" db="EMBL/GenBank/DDBJ databases">
        <title>A telomere-to-telomere, gap-free genome of sweet tea (Lithocarpus litseifolius).</title>
        <authorList>
            <person name="Zhou J."/>
        </authorList>
    </citation>
    <scope>NUCLEOTIDE SEQUENCE [LARGE SCALE GENOMIC DNA]</scope>
    <source>
        <strain evidence="3">Zhou-2022a</strain>
        <tissue evidence="3">Leaf</tissue>
    </source>
</reference>
<dbReference type="GO" id="GO:0006355">
    <property type="term" value="P:regulation of DNA-templated transcription"/>
    <property type="evidence" value="ECO:0007669"/>
    <property type="project" value="UniProtKB-UniRule"/>
</dbReference>
<comment type="caution">
    <text evidence="3">The sequence shown here is derived from an EMBL/GenBank/DDBJ whole genome shotgun (WGS) entry which is preliminary data.</text>
</comment>
<accession>A0AAW2D6Z1</accession>
<dbReference type="InterPro" id="IPR018289">
    <property type="entry name" value="MULE_transposase_dom"/>
</dbReference>
<dbReference type="AlphaFoldDB" id="A0AAW2D6Z1"/>
<dbReference type="PANTHER" id="PTHR31669">
    <property type="entry name" value="PROTEIN FAR1-RELATED SEQUENCE 10-RELATED"/>
    <property type="match status" value="1"/>
</dbReference>
<comment type="similarity">
    <text evidence="1">Belongs to the FHY3/FAR1 family.</text>
</comment>
<comment type="function">
    <text evidence="1">Putative transcription activator involved in regulating light control of development.</text>
</comment>
<proteinExistence type="inferred from homology"/>
<keyword evidence="1" id="KW-0863">Zinc-finger</keyword>
<dbReference type="PROSITE" id="PS51257">
    <property type="entry name" value="PROKAR_LIPOPROTEIN"/>
    <property type="match status" value="1"/>
</dbReference>
<dbReference type="EMBL" id="JAZDWU010000004">
    <property type="protein sequence ID" value="KAL0006044.1"/>
    <property type="molecule type" value="Genomic_DNA"/>
</dbReference>
<comment type="subcellular location">
    <subcellularLocation>
        <location evidence="1">Nucleus</location>
    </subcellularLocation>
</comment>
<feature type="domain" description="MULE transposase" evidence="2">
    <location>
        <begin position="2"/>
        <end position="85"/>
    </location>
</feature>
<dbReference type="GO" id="GO:0008270">
    <property type="term" value="F:zinc ion binding"/>
    <property type="evidence" value="ECO:0007669"/>
    <property type="project" value="UniProtKB-UniRule"/>
</dbReference>
<dbReference type="Pfam" id="PF10551">
    <property type="entry name" value="MULE"/>
    <property type="match status" value="1"/>
</dbReference>
<gene>
    <name evidence="3" type="ORF">SO802_013605</name>
</gene>
<keyword evidence="4" id="KW-1185">Reference proteome</keyword>
<evidence type="ECO:0000259" key="2">
    <source>
        <dbReference type="Pfam" id="PF10551"/>
    </source>
</evidence>
<organism evidence="3 4">
    <name type="scientific">Lithocarpus litseifolius</name>
    <dbReference type="NCBI Taxonomy" id="425828"/>
    <lineage>
        <taxon>Eukaryota</taxon>
        <taxon>Viridiplantae</taxon>
        <taxon>Streptophyta</taxon>
        <taxon>Embryophyta</taxon>
        <taxon>Tracheophyta</taxon>
        <taxon>Spermatophyta</taxon>
        <taxon>Magnoliopsida</taxon>
        <taxon>eudicotyledons</taxon>
        <taxon>Gunneridae</taxon>
        <taxon>Pentapetalae</taxon>
        <taxon>rosids</taxon>
        <taxon>fabids</taxon>
        <taxon>Fagales</taxon>
        <taxon>Fagaceae</taxon>
        <taxon>Lithocarpus</taxon>
    </lineage>
</organism>
<name>A0AAW2D6Z1_9ROSI</name>
<dbReference type="Proteomes" id="UP001459277">
    <property type="component" value="Unassembled WGS sequence"/>
</dbReference>
<keyword evidence="1" id="KW-0479">Metal-binding</keyword>
<keyword evidence="1" id="KW-0539">Nucleus</keyword>
<protein>
    <recommendedName>
        <fullName evidence="1">Protein FAR1-RELATED SEQUENCE</fullName>
    </recommendedName>
</protein>
<keyword evidence="1" id="KW-0862">Zinc</keyword>
<sequence length="262" mass="30855">MNVYKKPLLMWVGVNHHWQTTVFGCALVVDEIVETYTWVLQNMLVVMNNKTPISVVTGGDKAMSTTIKSVFPKSQHRSFVWHLERNAFANLHNTEAYESFIRCMVRYVTLDEFEDMWKKMVDKHNLHNHEWLHEMYAKQEMGRSLHERSFFFSSCRSTQHCEAMNALLNRYLDRKTRLYELFQQVDRALTRIRYNEMGANFSSNYTKPVLITKLVKIKKNAANILTTEMFSMVQEEIMNGKLQSTPLTFGDDWILHPNVSEL</sequence>
<evidence type="ECO:0000313" key="4">
    <source>
        <dbReference type="Proteomes" id="UP001459277"/>
    </source>
</evidence>
<dbReference type="InterPro" id="IPR031052">
    <property type="entry name" value="FHY3/FAR1"/>
</dbReference>
<evidence type="ECO:0000313" key="3">
    <source>
        <dbReference type="EMBL" id="KAL0006044.1"/>
    </source>
</evidence>
<evidence type="ECO:0000256" key="1">
    <source>
        <dbReference type="RuleBase" id="RU367018"/>
    </source>
</evidence>
<dbReference type="PANTHER" id="PTHR31669:SF292">
    <property type="entry name" value="OS02G0262500 PROTEIN"/>
    <property type="match status" value="1"/>
</dbReference>
<dbReference type="GO" id="GO:0005634">
    <property type="term" value="C:nucleus"/>
    <property type="evidence" value="ECO:0007669"/>
    <property type="project" value="UniProtKB-SubCell"/>
</dbReference>